<dbReference type="OrthoDB" id="4545310at2"/>
<evidence type="ECO:0000313" key="3">
    <source>
        <dbReference type="Proteomes" id="UP000298358"/>
    </source>
</evidence>
<dbReference type="Proteomes" id="UP000298358">
    <property type="component" value="Unassembled WGS sequence"/>
</dbReference>
<comment type="caution">
    <text evidence="2">The sequence shown here is derived from an EMBL/GenBank/DDBJ whole genome shotgun (WGS) entry which is preliminary data.</text>
</comment>
<dbReference type="Pfam" id="PF12642">
    <property type="entry name" value="TpcC"/>
    <property type="match status" value="1"/>
</dbReference>
<dbReference type="EMBL" id="SPQB01000014">
    <property type="protein sequence ID" value="TFU33064.1"/>
    <property type="molecule type" value="Genomic_DNA"/>
</dbReference>
<reference evidence="2 3" key="1">
    <citation type="submission" date="2019-03" db="EMBL/GenBank/DDBJ databases">
        <title>Diversity of the mouse oral microbiome.</title>
        <authorList>
            <person name="Joseph S."/>
            <person name="Aduse-Opoku J."/>
            <person name="Curtis M."/>
            <person name="Wade W."/>
            <person name="Hashim A."/>
        </authorList>
    </citation>
    <scope>NUCLEOTIDE SEQUENCE [LARGE SCALE GENOMIC DNA]</scope>
    <source>
        <strain evidence="2 3">P1012</strain>
    </source>
</reference>
<dbReference type="AlphaFoldDB" id="A0A4Y9FV05"/>
<evidence type="ECO:0000256" key="1">
    <source>
        <dbReference type="SAM" id="MobiDB-lite"/>
    </source>
</evidence>
<sequence length="339" mass="35569">MGLFKREPKPDVDETKETIAQGSSWTQGRAYLAIGSAAAFWGLVLCGPAALVVSALGAGEQPAVAQVDVQPGLSVQQQEAGEYAAAYVAAWLDATKDDPGELAAYIDTSQLRKITEQAWKYRDLAVSSIAPADDDGLITVTVAATVAEPAVSEEEQEPTEVWQRRYFMTVIRATEGGVAAVGLPAPVAAPEQLTDQVTLKYPRTLATTSPAMTTVQQFLLAYLTGNGDLSRVTSPDSPLRPVDPAPYAAVTVTQAAVDVDPSETPATGEQVRTLATVELVNVADQQLTATYALTLNGRDGRWEVSAIDTAPVVNETSTPGSAPSTSTPAPLPSPTTNTN</sequence>
<feature type="compositionally biased region" description="Low complexity" evidence="1">
    <location>
        <begin position="316"/>
        <end position="339"/>
    </location>
</feature>
<evidence type="ECO:0000313" key="2">
    <source>
        <dbReference type="EMBL" id="TFU33064.1"/>
    </source>
</evidence>
<organism evidence="2 3">
    <name type="scientific">Microbacterium paludicola</name>
    <dbReference type="NCBI Taxonomy" id="300019"/>
    <lineage>
        <taxon>Bacteria</taxon>
        <taxon>Bacillati</taxon>
        <taxon>Actinomycetota</taxon>
        <taxon>Actinomycetes</taxon>
        <taxon>Micrococcales</taxon>
        <taxon>Microbacteriaceae</taxon>
        <taxon>Microbacterium</taxon>
    </lineage>
</organism>
<dbReference type="RefSeq" id="WP_135114242.1">
    <property type="nucleotide sequence ID" value="NZ_JADGLL010000014.1"/>
</dbReference>
<evidence type="ECO:0008006" key="4">
    <source>
        <dbReference type="Google" id="ProtNLM"/>
    </source>
</evidence>
<dbReference type="InterPro" id="IPR024735">
    <property type="entry name" value="TcpC"/>
</dbReference>
<accession>A0A4Y9FV05</accession>
<feature type="region of interest" description="Disordered" evidence="1">
    <location>
        <begin position="313"/>
        <end position="339"/>
    </location>
</feature>
<name>A0A4Y9FV05_9MICO</name>
<protein>
    <recommendedName>
        <fullName evidence="4">Conjugal transfer protein</fullName>
    </recommendedName>
</protein>
<gene>
    <name evidence="2" type="ORF">E4U02_07560</name>
</gene>
<keyword evidence="3" id="KW-1185">Reference proteome</keyword>
<proteinExistence type="predicted"/>